<dbReference type="SUPFAM" id="SSF46785">
    <property type="entry name" value="Winged helix' DNA-binding domain"/>
    <property type="match status" value="1"/>
</dbReference>
<dbReference type="InterPro" id="IPR036390">
    <property type="entry name" value="WH_DNA-bd_sf"/>
</dbReference>
<dbReference type="InterPro" id="IPR000835">
    <property type="entry name" value="HTH_MarR-typ"/>
</dbReference>
<dbReference type="InterPro" id="IPR039422">
    <property type="entry name" value="MarR/SlyA-like"/>
</dbReference>
<organism evidence="2 3">
    <name type="scientific">Heliomicrobium gestii</name>
    <name type="common">Heliobacterium gestii</name>
    <dbReference type="NCBI Taxonomy" id="2699"/>
    <lineage>
        <taxon>Bacteria</taxon>
        <taxon>Bacillati</taxon>
        <taxon>Bacillota</taxon>
        <taxon>Clostridia</taxon>
        <taxon>Eubacteriales</taxon>
        <taxon>Heliobacteriaceae</taxon>
        <taxon>Heliomicrobium</taxon>
    </lineage>
</organism>
<dbReference type="InterPro" id="IPR011991">
    <property type="entry name" value="ArsR-like_HTH"/>
</dbReference>
<dbReference type="PROSITE" id="PS50995">
    <property type="entry name" value="HTH_MARR_2"/>
    <property type="match status" value="1"/>
</dbReference>
<dbReference type="Pfam" id="PF01047">
    <property type="entry name" value="MarR"/>
    <property type="match status" value="1"/>
</dbReference>
<dbReference type="CDD" id="cd00090">
    <property type="entry name" value="HTH_ARSR"/>
    <property type="match status" value="1"/>
</dbReference>
<name>A0A845LBL8_HELGE</name>
<protein>
    <submittedName>
        <fullName evidence="2">MarR family transcriptional regulator</fullName>
    </submittedName>
</protein>
<dbReference type="OrthoDB" id="163346at2"/>
<evidence type="ECO:0000313" key="2">
    <source>
        <dbReference type="EMBL" id="MZP42320.1"/>
    </source>
</evidence>
<reference evidence="2 3" key="1">
    <citation type="submission" date="2020-01" db="EMBL/GenBank/DDBJ databases">
        <title>Whole genome sequence of Heliobacterium gestii DSM 11169.</title>
        <authorList>
            <person name="Kyndt J.A."/>
            <person name="Meyer T.E."/>
        </authorList>
    </citation>
    <scope>NUCLEOTIDE SEQUENCE [LARGE SCALE GENOMIC DNA]</scope>
    <source>
        <strain evidence="2 3">DSM 11169</strain>
    </source>
</reference>
<dbReference type="EMBL" id="WXEX01000003">
    <property type="protein sequence ID" value="MZP42320.1"/>
    <property type="molecule type" value="Genomic_DNA"/>
</dbReference>
<dbReference type="PRINTS" id="PR00598">
    <property type="entry name" value="HTHMARR"/>
</dbReference>
<gene>
    <name evidence="2" type="ORF">GTO89_04595</name>
</gene>
<dbReference type="GO" id="GO:0003700">
    <property type="term" value="F:DNA-binding transcription factor activity"/>
    <property type="evidence" value="ECO:0007669"/>
    <property type="project" value="InterPro"/>
</dbReference>
<dbReference type="PANTHER" id="PTHR33164:SF101">
    <property type="entry name" value="TRANSCRIPTIONAL REPRESSOR MPRA"/>
    <property type="match status" value="1"/>
</dbReference>
<dbReference type="InterPro" id="IPR036388">
    <property type="entry name" value="WH-like_DNA-bd_sf"/>
</dbReference>
<sequence>MDEGSTAQTLLQAFMRFKRMEWHQRNVLGYKPSEIKLLFCIHKGRRADSPGMKLSEISQTLRVTPPTVTQLIKDLESNGLVERAFDPTDRRAVLVRLTPKGDALTAAASEAFVRAFEALVAHLGEDKSRQLALLLNEVFQYYTTKEPPAPQPPVKKEDGLC</sequence>
<proteinExistence type="predicted"/>
<evidence type="ECO:0000259" key="1">
    <source>
        <dbReference type="PROSITE" id="PS50995"/>
    </source>
</evidence>
<dbReference type="PANTHER" id="PTHR33164">
    <property type="entry name" value="TRANSCRIPTIONAL REGULATOR, MARR FAMILY"/>
    <property type="match status" value="1"/>
</dbReference>
<dbReference type="RefSeq" id="WP_161260889.1">
    <property type="nucleotide sequence ID" value="NZ_JAFBDC010000006.1"/>
</dbReference>
<dbReference type="SMART" id="SM00347">
    <property type="entry name" value="HTH_MARR"/>
    <property type="match status" value="1"/>
</dbReference>
<dbReference type="AlphaFoldDB" id="A0A845LBL8"/>
<keyword evidence="3" id="KW-1185">Reference proteome</keyword>
<feature type="domain" description="HTH marR-type" evidence="1">
    <location>
        <begin position="1"/>
        <end position="140"/>
    </location>
</feature>
<dbReference type="GO" id="GO:0006950">
    <property type="term" value="P:response to stress"/>
    <property type="evidence" value="ECO:0007669"/>
    <property type="project" value="TreeGrafter"/>
</dbReference>
<evidence type="ECO:0000313" key="3">
    <source>
        <dbReference type="Proteomes" id="UP000471031"/>
    </source>
</evidence>
<dbReference type="Gene3D" id="1.10.10.10">
    <property type="entry name" value="Winged helix-like DNA-binding domain superfamily/Winged helix DNA-binding domain"/>
    <property type="match status" value="1"/>
</dbReference>
<accession>A0A845LBL8</accession>
<comment type="caution">
    <text evidence="2">The sequence shown here is derived from an EMBL/GenBank/DDBJ whole genome shotgun (WGS) entry which is preliminary data.</text>
</comment>
<dbReference type="Proteomes" id="UP000471031">
    <property type="component" value="Unassembled WGS sequence"/>
</dbReference>